<dbReference type="Pfam" id="PF05977">
    <property type="entry name" value="MFS_3"/>
    <property type="match status" value="1"/>
</dbReference>
<feature type="transmembrane region" description="Helical" evidence="7">
    <location>
        <begin position="257"/>
        <end position="277"/>
    </location>
</feature>
<dbReference type="GO" id="GO:0005886">
    <property type="term" value="C:plasma membrane"/>
    <property type="evidence" value="ECO:0007669"/>
    <property type="project" value="UniProtKB-SubCell"/>
</dbReference>
<evidence type="ECO:0000313" key="10">
    <source>
        <dbReference type="Proteomes" id="UP000683575"/>
    </source>
</evidence>
<feature type="transmembrane region" description="Helical" evidence="7">
    <location>
        <begin position="53"/>
        <end position="72"/>
    </location>
</feature>
<evidence type="ECO:0000256" key="4">
    <source>
        <dbReference type="ARBA" id="ARBA00022692"/>
    </source>
</evidence>
<dbReference type="CDD" id="cd06173">
    <property type="entry name" value="MFS_MefA_like"/>
    <property type="match status" value="1"/>
</dbReference>
<dbReference type="PROSITE" id="PS50850">
    <property type="entry name" value="MFS"/>
    <property type="match status" value="1"/>
</dbReference>
<dbReference type="PANTHER" id="PTHR23513:SF11">
    <property type="entry name" value="STAPHYLOFERRIN A TRANSPORTER"/>
    <property type="match status" value="1"/>
</dbReference>
<comment type="subcellular location">
    <subcellularLocation>
        <location evidence="1">Cell membrane</location>
        <topology evidence="1">Multi-pass membrane protein</topology>
    </subcellularLocation>
</comment>
<feature type="transmembrane region" description="Helical" evidence="7">
    <location>
        <begin position="173"/>
        <end position="192"/>
    </location>
</feature>
<dbReference type="GO" id="GO:0022857">
    <property type="term" value="F:transmembrane transporter activity"/>
    <property type="evidence" value="ECO:0007669"/>
    <property type="project" value="InterPro"/>
</dbReference>
<dbReference type="AlphaFoldDB" id="A0A975SVI4"/>
<evidence type="ECO:0000256" key="2">
    <source>
        <dbReference type="ARBA" id="ARBA00022448"/>
    </source>
</evidence>
<protein>
    <submittedName>
        <fullName evidence="9">MFS transporter</fullName>
    </submittedName>
</protein>
<keyword evidence="6 7" id="KW-0472">Membrane</keyword>
<feature type="domain" description="Major facilitator superfamily (MFS) profile" evidence="8">
    <location>
        <begin position="307"/>
        <end position="419"/>
    </location>
</feature>
<keyword evidence="2" id="KW-0813">Transport</keyword>
<keyword evidence="3" id="KW-1003">Cell membrane</keyword>
<reference evidence="9" key="1">
    <citation type="submission" date="2021-06" db="EMBL/GenBank/DDBJ databases">
        <title>Complete genome sequence of Nocardioides sp. G188.</title>
        <authorList>
            <person name="Im W.-T."/>
        </authorList>
    </citation>
    <scope>NUCLEOTIDE SEQUENCE</scope>
    <source>
        <strain evidence="9">G188</strain>
    </source>
</reference>
<feature type="transmembrane region" description="Helical" evidence="7">
    <location>
        <begin position="284"/>
        <end position="304"/>
    </location>
</feature>
<evidence type="ECO:0000256" key="6">
    <source>
        <dbReference type="ARBA" id="ARBA00023136"/>
    </source>
</evidence>
<evidence type="ECO:0000256" key="1">
    <source>
        <dbReference type="ARBA" id="ARBA00004651"/>
    </source>
</evidence>
<evidence type="ECO:0000259" key="8">
    <source>
        <dbReference type="PROSITE" id="PS50850"/>
    </source>
</evidence>
<dbReference type="EMBL" id="CP077062">
    <property type="protein sequence ID" value="QWZ06659.1"/>
    <property type="molecule type" value="Genomic_DNA"/>
</dbReference>
<feature type="transmembrane region" description="Helical" evidence="7">
    <location>
        <begin position="145"/>
        <end position="167"/>
    </location>
</feature>
<keyword evidence="5 7" id="KW-1133">Transmembrane helix</keyword>
<dbReference type="RefSeq" id="WP_216937748.1">
    <property type="nucleotide sequence ID" value="NZ_CP077062.1"/>
</dbReference>
<feature type="transmembrane region" description="Helical" evidence="7">
    <location>
        <begin position="310"/>
        <end position="333"/>
    </location>
</feature>
<keyword evidence="10" id="KW-1185">Reference proteome</keyword>
<organism evidence="9 10">
    <name type="scientific">Nocardioides panacis</name>
    <dbReference type="NCBI Taxonomy" id="2849501"/>
    <lineage>
        <taxon>Bacteria</taxon>
        <taxon>Bacillati</taxon>
        <taxon>Actinomycetota</taxon>
        <taxon>Actinomycetes</taxon>
        <taxon>Propionibacteriales</taxon>
        <taxon>Nocardioidaceae</taxon>
        <taxon>Nocardioides</taxon>
    </lineage>
</organism>
<evidence type="ECO:0000256" key="5">
    <source>
        <dbReference type="ARBA" id="ARBA00022989"/>
    </source>
</evidence>
<dbReference type="InterPro" id="IPR010290">
    <property type="entry name" value="TM_effector"/>
</dbReference>
<name>A0A975SVI4_9ACTN</name>
<dbReference type="PANTHER" id="PTHR23513">
    <property type="entry name" value="INTEGRAL MEMBRANE EFFLUX PROTEIN-RELATED"/>
    <property type="match status" value="1"/>
</dbReference>
<accession>A0A975SVI4</accession>
<evidence type="ECO:0000256" key="3">
    <source>
        <dbReference type="ARBA" id="ARBA00022475"/>
    </source>
</evidence>
<feature type="transmembrane region" description="Helical" evidence="7">
    <location>
        <begin position="23"/>
        <end position="41"/>
    </location>
</feature>
<keyword evidence="4 7" id="KW-0812">Transmembrane</keyword>
<evidence type="ECO:0000256" key="7">
    <source>
        <dbReference type="SAM" id="Phobius"/>
    </source>
</evidence>
<feature type="transmembrane region" description="Helical" evidence="7">
    <location>
        <begin position="79"/>
        <end position="100"/>
    </location>
</feature>
<dbReference type="KEGG" id="nps:KRR39_14000"/>
<feature type="transmembrane region" description="Helical" evidence="7">
    <location>
        <begin position="106"/>
        <end position="124"/>
    </location>
</feature>
<gene>
    <name evidence="9" type="ORF">KRR39_14000</name>
</gene>
<dbReference type="Proteomes" id="UP000683575">
    <property type="component" value="Chromosome"/>
</dbReference>
<feature type="transmembrane region" description="Helical" evidence="7">
    <location>
        <begin position="213"/>
        <end position="237"/>
    </location>
</feature>
<sequence>MTWKDAVAPLRERNFAWYFASRFSNTLGSMMAGIALTFAVLDLTGSASALGQVLAARTVPMVLFLLFGGVIADRFPRALVLQLSNLLSAATQGLVAYLVISGQAELWMIVTLEVVNGTVSAMSFPAMASTVPQLVPRPQLQSANALLSLVRGGLTVIGPTLGALLVVTIGSGWALAIDALTWLVAAILLTPMRLPARPARTSQTGTVRELREGWSFFVSTTWLWVVVLAFGVLNAIHSGAWFTLGPAAAKSTIGEQGWGLVLSAESVGLLVMTVVLLRVDVRRPLLVGMLGCSLMGVPMVVLGVEPNLAVLLVATFVAGAGIELFSIGWNVAMQENIDDAMLSRAYSYDALGSFVAMPVGQLLYGPLGETFGYRDVLVVSGVAYVLVALVTLSSRSVRTLSRTRPDSVVGGPAGAELRA</sequence>
<evidence type="ECO:0000313" key="9">
    <source>
        <dbReference type="EMBL" id="QWZ06659.1"/>
    </source>
</evidence>
<feature type="transmembrane region" description="Helical" evidence="7">
    <location>
        <begin position="345"/>
        <end position="364"/>
    </location>
</feature>
<feature type="transmembrane region" description="Helical" evidence="7">
    <location>
        <begin position="376"/>
        <end position="394"/>
    </location>
</feature>
<dbReference type="InterPro" id="IPR020846">
    <property type="entry name" value="MFS_dom"/>
</dbReference>
<proteinExistence type="predicted"/>